<evidence type="ECO:0000256" key="1">
    <source>
        <dbReference type="ARBA" id="ARBA00004222"/>
    </source>
</evidence>
<dbReference type="InterPro" id="IPR024096">
    <property type="entry name" value="NO_sig/Golgi_transp_ligand-bd"/>
</dbReference>
<keyword evidence="6" id="KW-0931">ER-Golgi transport</keyword>
<evidence type="ECO:0000313" key="9">
    <source>
        <dbReference type="Proteomes" id="UP001470230"/>
    </source>
</evidence>
<gene>
    <name evidence="8" type="ORF">M9Y10_043308</name>
</gene>
<keyword evidence="5" id="KW-0256">Endoplasmic reticulum</keyword>
<evidence type="ECO:0000256" key="6">
    <source>
        <dbReference type="ARBA" id="ARBA00022892"/>
    </source>
</evidence>
<dbReference type="EMBL" id="JAPFFF010000008">
    <property type="protein sequence ID" value="KAK8884202.1"/>
    <property type="molecule type" value="Genomic_DNA"/>
</dbReference>
<dbReference type="SUPFAM" id="SSF111126">
    <property type="entry name" value="Ligand-binding domain in the NO signalling and Golgi transport"/>
    <property type="match status" value="1"/>
</dbReference>
<reference evidence="8 9" key="1">
    <citation type="submission" date="2024-04" db="EMBL/GenBank/DDBJ databases">
        <title>Tritrichomonas musculus Genome.</title>
        <authorList>
            <person name="Alves-Ferreira E."/>
            <person name="Grigg M."/>
            <person name="Lorenzi H."/>
            <person name="Galac M."/>
        </authorList>
    </citation>
    <scope>NUCLEOTIDE SEQUENCE [LARGE SCALE GENOMIC DNA]</scope>
    <source>
        <strain evidence="8 9">EAF2021</strain>
    </source>
</reference>
<keyword evidence="4" id="KW-0813">Transport</keyword>
<evidence type="ECO:0000313" key="8">
    <source>
        <dbReference type="EMBL" id="KAK8884202.1"/>
    </source>
</evidence>
<name>A0ABR2JZR5_9EUKA</name>
<dbReference type="Proteomes" id="UP001470230">
    <property type="component" value="Unassembled WGS sequence"/>
</dbReference>
<dbReference type="Gene3D" id="3.30.1380.20">
    <property type="entry name" value="Trafficking protein particle complex subunit 3"/>
    <property type="match status" value="1"/>
</dbReference>
<proteinExistence type="inferred from homology"/>
<comment type="subcellular location">
    <subcellularLocation>
        <location evidence="2">Endoplasmic reticulum</location>
    </subcellularLocation>
    <subcellularLocation>
        <location evidence="1">Golgi apparatus</location>
        <location evidence="1">cis-Golgi network</location>
    </subcellularLocation>
</comment>
<dbReference type="PANTHER" id="PTHR13048">
    <property type="entry name" value="TRAFFICKING PROTEIN PARTICLE COMPLEX SUBUNIT 3"/>
    <property type="match status" value="1"/>
</dbReference>
<sequence length="180" mass="20428">MSREFSVDFSALIYGSLVNSLLEMTEDVNEVNSKLDEIGYRIGLRLAHEFAREKNLERVDTAEKLIKDVLIKNWQTIAGKNSSSRADYTKQNENTFVMTFQPSIFTEYVTIPELYNGIQYTAMLPGALKGIFEIFHYEAEVTLLPSQETPNQTSGTQKKPTEVKIVITKEIPIAVPKDED</sequence>
<accession>A0ABR2JZR5</accession>
<comment type="caution">
    <text evidence="8">The sequence shown here is derived from an EMBL/GenBank/DDBJ whole genome shotgun (WGS) entry which is preliminary data.</text>
</comment>
<evidence type="ECO:0000256" key="2">
    <source>
        <dbReference type="ARBA" id="ARBA00004240"/>
    </source>
</evidence>
<dbReference type="Pfam" id="PF04051">
    <property type="entry name" value="TRAPP"/>
    <property type="match status" value="1"/>
</dbReference>
<evidence type="ECO:0000256" key="4">
    <source>
        <dbReference type="ARBA" id="ARBA00022448"/>
    </source>
</evidence>
<keyword evidence="7" id="KW-0333">Golgi apparatus</keyword>
<dbReference type="InterPro" id="IPR016721">
    <property type="entry name" value="Bet3"/>
</dbReference>
<keyword evidence="9" id="KW-1185">Reference proteome</keyword>
<comment type="similarity">
    <text evidence="3">Belongs to the TRAPP small subunits family. BET3 subfamily.</text>
</comment>
<organism evidence="8 9">
    <name type="scientific">Tritrichomonas musculus</name>
    <dbReference type="NCBI Taxonomy" id="1915356"/>
    <lineage>
        <taxon>Eukaryota</taxon>
        <taxon>Metamonada</taxon>
        <taxon>Parabasalia</taxon>
        <taxon>Tritrichomonadida</taxon>
        <taxon>Tritrichomonadidae</taxon>
        <taxon>Tritrichomonas</taxon>
    </lineage>
</organism>
<evidence type="ECO:0000256" key="3">
    <source>
        <dbReference type="ARBA" id="ARBA00006218"/>
    </source>
</evidence>
<evidence type="ECO:0000256" key="5">
    <source>
        <dbReference type="ARBA" id="ARBA00022824"/>
    </source>
</evidence>
<protein>
    <submittedName>
        <fullName evidence="8">Trafficking protein particle complex subunit 3</fullName>
    </submittedName>
</protein>
<evidence type="ECO:0000256" key="7">
    <source>
        <dbReference type="ARBA" id="ARBA00023034"/>
    </source>
</evidence>
<dbReference type="InterPro" id="IPR007194">
    <property type="entry name" value="TRAPP_component"/>
</dbReference>